<dbReference type="PANTHER" id="PTHR32009:SF131">
    <property type="entry name" value="OS07G0566800 PROTEIN"/>
    <property type="match status" value="1"/>
</dbReference>
<accession>A0A2S3GWC3</accession>
<dbReference type="PANTHER" id="PTHR32009">
    <property type="entry name" value="TMV RESISTANCE PROTEIN N-LIKE"/>
    <property type="match status" value="1"/>
</dbReference>
<name>A0A2S3GWC3_9POAL</name>
<dbReference type="GO" id="GO:0007165">
    <property type="term" value="P:signal transduction"/>
    <property type="evidence" value="ECO:0007669"/>
    <property type="project" value="InterPro"/>
</dbReference>
<feature type="domain" description="TIR" evidence="2">
    <location>
        <begin position="34"/>
        <end position="164"/>
    </location>
</feature>
<evidence type="ECO:0000256" key="1">
    <source>
        <dbReference type="ARBA" id="ARBA00023027"/>
    </source>
</evidence>
<dbReference type="PROSITE" id="PS50104">
    <property type="entry name" value="TIR"/>
    <property type="match status" value="1"/>
</dbReference>
<dbReference type="Gramene" id="PAN10014">
    <property type="protein sequence ID" value="PAN10014"/>
    <property type="gene ID" value="PAHAL_2G065700"/>
</dbReference>
<dbReference type="SMART" id="SM00255">
    <property type="entry name" value="TIR"/>
    <property type="match status" value="1"/>
</dbReference>
<keyword evidence="1" id="KW-0520">NAD</keyword>
<protein>
    <recommendedName>
        <fullName evidence="2">TIR domain-containing protein</fullName>
    </recommendedName>
</protein>
<reference evidence="3" key="1">
    <citation type="submission" date="2018-04" db="EMBL/GenBank/DDBJ databases">
        <title>WGS assembly of Panicum hallii.</title>
        <authorList>
            <person name="Lovell J."/>
            <person name="Jenkins J."/>
            <person name="Lowry D."/>
            <person name="Mamidi S."/>
            <person name="Sreedasyam A."/>
            <person name="Weng X."/>
            <person name="Barry K."/>
            <person name="Bonette J."/>
            <person name="Campitelli B."/>
            <person name="Daum C."/>
            <person name="Gordon S."/>
            <person name="Gould B."/>
            <person name="Lipzen A."/>
            <person name="Macqueen A."/>
            <person name="Palacio-Mejia J."/>
            <person name="Plott C."/>
            <person name="Shakirov E."/>
            <person name="Shu S."/>
            <person name="Yoshinaga Y."/>
            <person name="Zane M."/>
            <person name="Rokhsar D."/>
            <person name="Grimwood J."/>
            <person name="Schmutz J."/>
            <person name="Juenger T."/>
        </authorList>
    </citation>
    <scope>NUCLEOTIDE SEQUENCE [LARGE SCALE GENOMIC DNA]</scope>
    <source>
        <strain evidence="3">FIL2</strain>
    </source>
</reference>
<dbReference type="SUPFAM" id="SSF52200">
    <property type="entry name" value="Toll/Interleukin receptor TIR domain"/>
    <property type="match status" value="1"/>
</dbReference>
<organism evidence="3">
    <name type="scientific">Panicum hallii</name>
    <dbReference type="NCBI Taxonomy" id="206008"/>
    <lineage>
        <taxon>Eukaryota</taxon>
        <taxon>Viridiplantae</taxon>
        <taxon>Streptophyta</taxon>
        <taxon>Embryophyta</taxon>
        <taxon>Tracheophyta</taxon>
        <taxon>Spermatophyta</taxon>
        <taxon>Magnoliopsida</taxon>
        <taxon>Liliopsida</taxon>
        <taxon>Poales</taxon>
        <taxon>Poaceae</taxon>
        <taxon>PACMAD clade</taxon>
        <taxon>Panicoideae</taxon>
        <taxon>Panicodae</taxon>
        <taxon>Paniceae</taxon>
        <taxon>Panicinae</taxon>
        <taxon>Panicum</taxon>
        <taxon>Panicum sect. Panicum</taxon>
    </lineage>
</organism>
<dbReference type="EMBL" id="CM008047">
    <property type="protein sequence ID" value="PAN10014.1"/>
    <property type="molecule type" value="Genomic_DNA"/>
</dbReference>
<dbReference type="InterPro" id="IPR035897">
    <property type="entry name" value="Toll_tir_struct_dom_sf"/>
</dbReference>
<evidence type="ECO:0000259" key="2">
    <source>
        <dbReference type="PROSITE" id="PS50104"/>
    </source>
</evidence>
<dbReference type="Pfam" id="PF01582">
    <property type="entry name" value="TIR"/>
    <property type="match status" value="1"/>
</dbReference>
<proteinExistence type="predicted"/>
<gene>
    <name evidence="3" type="ORF">PAHAL_2G065700</name>
</gene>
<dbReference type="Gene3D" id="3.40.50.10140">
    <property type="entry name" value="Toll/interleukin-1 receptor homology (TIR) domain"/>
    <property type="match status" value="1"/>
</dbReference>
<dbReference type="Proteomes" id="UP000243499">
    <property type="component" value="Chromosome 2"/>
</dbReference>
<dbReference type="InterPro" id="IPR000157">
    <property type="entry name" value="TIR_dom"/>
</dbReference>
<evidence type="ECO:0000313" key="3">
    <source>
        <dbReference type="EMBL" id="PAN10014.1"/>
    </source>
</evidence>
<sequence>MASWLLYRAVTAGRSSSSMSMAAVRLNAPQPPGRAYDVFINHRGADTRHTLARQLYDRLLQLSGGRVRPFLDNVSLRPGDRLVARIDEGISQCKVAVAIFSEGYLDSAFCLHELASLVEARKVIVPIFYGVKPSGLVLSPAVVESSALAPRDVERFRAALREASYTVGLTYDPATGDLAELVSAAANAVMKRIEETETSVQ</sequence>
<dbReference type="AlphaFoldDB" id="A0A2S3GWC3"/>